<feature type="domain" description="Major facilitator superfamily (MFS) profile" evidence="8">
    <location>
        <begin position="214"/>
        <end position="409"/>
    </location>
</feature>
<reference evidence="9 10" key="1">
    <citation type="submission" date="2022-10" db="EMBL/GenBank/DDBJ databases">
        <title>The complete genomes of actinobacterial strains from the NBC collection.</title>
        <authorList>
            <person name="Joergensen T.S."/>
            <person name="Alvarez Arevalo M."/>
            <person name="Sterndorff E.B."/>
            <person name="Faurdal D."/>
            <person name="Vuksanovic O."/>
            <person name="Mourched A.-S."/>
            <person name="Charusanti P."/>
            <person name="Shaw S."/>
            <person name="Blin K."/>
            <person name="Weber T."/>
        </authorList>
    </citation>
    <scope>NUCLEOTIDE SEQUENCE [LARGE SCALE GENOMIC DNA]</scope>
    <source>
        <strain evidence="9 10">NBC_00017</strain>
    </source>
</reference>
<sequence>MKLTAGGRRLAVAALVQSLGIGLFMASSMAYFTRQVDLSANQVASGLALAGVVALGISLLGGVLADRYGARRVLASVYLGRGVCCVAYVFVTDFWQFMVVTLCAVACDRAGPPVLQALVAVAVPERQERTRLLAVVNVVRNCGLGVGAMAAGVALVSDTQAAYRITLVTIGLAFLGGAVLVLRVPGPAAPTAEAAPAESGERPVKGRVLPDGRYLALTGLNFLLFFFDTMLLVAMPVWVLEHTDAPRVTVSVLFTLNTLLVVVLQIPVSKLATGQRRTTRMLTWTGAVLAVSSLCFAASGSVAGVLAVAWLVTAVVLLSLAEVIANSAVWDLSIALAPEEQRGRYLSVFNLSVAGQRVLGPVMVTSLLLSAGPLGWVVAAGVLVVAGGAAERVARAAGERMRAKVPVDA</sequence>
<dbReference type="SUPFAM" id="SSF103473">
    <property type="entry name" value="MFS general substrate transporter"/>
    <property type="match status" value="1"/>
</dbReference>
<feature type="transmembrane region" description="Helical" evidence="7">
    <location>
        <begin position="12"/>
        <end position="32"/>
    </location>
</feature>
<comment type="subcellular location">
    <subcellularLocation>
        <location evidence="1">Cell membrane</location>
        <topology evidence="1">Multi-pass membrane protein</topology>
    </subcellularLocation>
</comment>
<keyword evidence="5 7" id="KW-1133">Transmembrane helix</keyword>
<evidence type="ECO:0000313" key="10">
    <source>
        <dbReference type="Proteomes" id="UP001621512"/>
    </source>
</evidence>
<evidence type="ECO:0000256" key="2">
    <source>
        <dbReference type="ARBA" id="ARBA00022448"/>
    </source>
</evidence>
<feature type="transmembrane region" description="Helical" evidence="7">
    <location>
        <begin position="214"/>
        <end position="238"/>
    </location>
</feature>
<keyword evidence="2" id="KW-0813">Transport</keyword>
<dbReference type="InterPro" id="IPR050171">
    <property type="entry name" value="MFS_Transporters"/>
</dbReference>
<feature type="transmembrane region" description="Helical" evidence="7">
    <location>
        <begin position="374"/>
        <end position="394"/>
    </location>
</feature>
<keyword evidence="6 7" id="KW-0472">Membrane</keyword>
<evidence type="ECO:0000256" key="5">
    <source>
        <dbReference type="ARBA" id="ARBA00022989"/>
    </source>
</evidence>
<name>A0ABZ1MUE0_STREF</name>
<dbReference type="Gene3D" id="1.20.1250.20">
    <property type="entry name" value="MFS general substrate transporter like domains"/>
    <property type="match status" value="1"/>
</dbReference>
<dbReference type="InterPro" id="IPR036259">
    <property type="entry name" value="MFS_trans_sf"/>
</dbReference>
<accession>A0ABZ1MUE0</accession>
<feature type="transmembrane region" description="Helical" evidence="7">
    <location>
        <begin position="44"/>
        <end position="65"/>
    </location>
</feature>
<evidence type="ECO:0000256" key="6">
    <source>
        <dbReference type="ARBA" id="ARBA00023136"/>
    </source>
</evidence>
<evidence type="ECO:0000259" key="8">
    <source>
        <dbReference type="PROSITE" id="PS50850"/>
    </source>
</evidence>
<feature type="transmembrane region" description="Helical" evidence="7">
    <location>
        <begin position="161"/>
        <end position="182"/>
    </location>
</feature>
<proteinExistence type="predicted"/>
<evidence type="ECO:0000256" key="4">
    <source>
        <dbReference type="ARBA" id="ARBA00022692"/>
    </source>
</evidence>
<evidence type="ECO:0000256" key="7">
    <source>
        <dbReference type="SAM" id="Phobius"/>
    </source>
</evidence>
<dbReference type="EMBL" id="CP108341">
    <property type="protein sequence ID" value="WTW30743.1"/>
    <property type="molecule type" value="Genomic_DNA"/>
</dbReference>
<keyword evidence="10" id="KW-1185">Reference proteome</keyword>
<evidence type="ECO:0000256" key="1">
    <source>
        <dbReference type="ARBA" id="ARBA00004651"/>
    </source>
</evidence>
<dbReference type="RefSeq" id="WP_189721437.1">
    <property type="nucleotide sequence ID" value="NZ_BMUK01000001.1"/>
</dbReference>
<dbReference type="PANTHER" id="PTHR23517">
    <property type="entry name" value="RESISTANCE PROTEIN MDTM, PUTATIVE-RELATED-RELATED"/>
    <property type="match status" value="1"/>
</dbReference>
<keyword evidence="3" id="KW-1003">Cell membrane</keyword>
<dbReference type="PANTHER" id="PTHR23517:SF2">
    <property type="entry name" value="MULTIDRUG RESISTANCE PROTEIN MDTH"/>
    <property type="match status" value="1"/>
</dbReference>
<protein>
    <submittedName>
        <fullName evidence="9">MFS transporter</fullName>
    </submittedName>
</protein>
<feature type="transmembrane region" description="Helical" evidence="7">
    <location>
        <begin position="72"/>
        <end position="91"/>
    </location>
</feature>
<dbReference type="InterPro" id="IPR011701">
    <property type="entry name" value="MFS"/>
</dbReference>
<evidence type="ECO:0000256" key="3">
    <source>
        <dbReference type="ARBA" id="ARBA00022475"/>
    </source>
</evidence>
<dbReference type="Pfam" id="PF07690">
    <property type="entry name" value="MFS_1"/>
    <property type="match status" value="1"/>
</dbReference>
<dbReference type="PROSITE" id="PS50850">
    <property type="entry name" value="MFS"/>
    <property type="match status" value="1"/>
</dbReference>
<organism evidence="9 10">
    <name type="scientific">Streptomyces purpurascens</name>
    <dbReference type="NCBI Taxonomy" id="1924"/>
    <lineage>
        <taxon>Bacteria</taxon>
        <taxon>Bacillati</taxon>
        <taxon>Actinomycetota</taxon>
        <taxon>Actinomycetes</taxon>
        <taxon>Kitasatosporales</taxon>
        <taxon>Streptomycetaceae</taxon>
        <taxon>Streptomyces</taxon>
    </lineage>
</organism>
<dbReference type="Proteomes" id="UP001621512">
    <property type="component" value="Chromosome"/>
</dbReference>
<gene>
    <name evidence="9" type="ORF">OHU35_33700</name>
</gene>
<evidence type="ECO:0000313" key="9">
    <source>
        <dbReference type="EMBL" id="WTW30743.1"/>
    </source>
</evidence>
<dbReference type="InterPro" id="IPR020846">
    <property type="entry name" value="MFS_dom"/>
</dbReference>
<feature type="transmembrane region" description="Helical" evidence="7">
    <location>
        <begin position="250"/>
        <end position="269"/>
    </location>
</feature>
<keyword evidence="4 7" id="KW-0812">Transmembrane</keyword>